<accession>A0A517YPT6</accession>
<keyword evidence="2" id="KW-1185">Reference proteome</keyword>
<dbReference type="KEGG" id="pcor:KS4_02700"/>
<reference evidence="1 2" key="1">
    <citation type="submission" date="2019-02" db="EMBL/GenBank/DDBJ databases">
        <title>Deep-cultivation of Planctomycetes and their phenomic and genomic characterization uncovers novel biology.</title>
        <authorList>
            <person name="Wiegand S."/>
            <person name="Jogler M."/>
            <person name="Boedeker C."/>
            <person name="Pinto D."/>
            <person name="Vollmers J."/>
            <person name="Rivas-Marin E."/>
            <person name="Kohn T."/>
            <person name="Peeters S.H."/>
            <person name="Heuer A."/>
            <person name="Rast P."/>
            <person name="Oberbeckmann S."/>
            <person name="Bunk B."/>
            <person name="Jeske O."/>
            <person name="Meyerdierks A."/>
            <person name="Storesund J.E."/>
            <person name="Kallscheuer N."/>
            <person name="Luecker S."/>
            <person name="Lage O.M."/>
            <person name="Pohl T."/>
            <person name="Merkel B.J."/>
            <person name="Hornburger P."/>
            <person name="Mueller R.-W."/>
            <person name="Bruemmer F."/>
            <person name="Labrenz M."/>
            <person name="Spormann A.M."/>
            <person name="Op den Camp H."/>
            <person name="Overmann J."/>
            <person name="Amann R."/>
            <person name="Jetten M.S.M."/>
            <person name="Mascher T."/>
            <person name="Medema M.H."/>
            <person name="Devos D.P."/>
            <person name="Kaster A.-K."/>
            <person name="Ovreas L."/>
            <person name="Rohde M."/>
            <person name="Galperin M.Y."/>
            <person name="Jogler C."/>
        </authorList>
    </citation>
    <scope>NUCLEOTIDE SEQUENCE [LARGE SCALE GENOMIC DNA]</scope>
    <source>
        <strain evidence="1 2">KS4</strain>
    </source>
</reference>
<proteinExistence type="predicted"/>
<dbReference type="Proteomes" id="UP000317369">
    <property type="component" value="Chromosome"/>
</dbReference>
<protein>
    <submittedName>
        <fullName evidence="1">Uncharacterized protein</fullName>
    </submittedName>
</protein>
<sequence length="690" mass="71976">MRENVITRIHNYSTVTLLAFTMGGLTSADTYIWEAAGSVDKEDFSQADNWLHKSSGTNEAPFDVTGLISGHHVLIDTTIDKGHGPLLDRYNPVLSSGFFTFVNGSVLEIDDVHSQIYKNDAFSGINIGADSELRITNEATFVTSSGLLGPIIGFKTGSQKATANISSSGRFIASDLLVALTDSTDTVESLAKVNVSGANSEITTRGSLSIGVSGFSSSTSDATANTRGEVIIENGAALYATNADDGGTINVGDGANGQLVISDATAEANITNVGQSHLGTTALTSRTLSELVIDDDSAEMRMDTLNIGDQTQGHVTVSNNGTLYVDKMTIGMDKGQGSVMIESGGQLVMNTSDISQSLIVGVEGALLTNKLTLTGDNTSMQLGNPVGQMTIGQSSHGQWEVLNGASYSHVDDGSGLSTSYFFGIKGLSNNIHGQGELIVDGIGSSWTDESANIYLGFGRAGNGLAQNTGNLTVGNGATFIAKKIVAGGFTDHKYGQGKVLVTGNETTMQAATLAVGGDNSTFSITDGAEALIYDVYVAGGNQSYINKFDPSLNARVNIDGQGSVLRSNFVSIGANRAAALNVTNEGVMFASSNIFLGEGVAFDTRTSALLHAENNAYVRAINGIHAGVGEGRHVEINVLNGSYLTTNDDIRLGMATHSYAQLLVEGEGDNTNTNGFSTLRMPESGHPLIS</sequence>
<organism evidence="1 2">
    <name type="scientific">Poriferisphaera corsica</name>
    <dbReference type="NCBI Taxonomy" id="2528020"/>
    <lineage>
        <taxon>Bacteria</taxon>
        <taxon>Pseudomonadati</taxon>
        <taxon>Planctomycetota</taxon>
        <taxon>Phycisphaerae</taxon>
        <taxon>Phycisphaerales</taxon>
        <taxon>Phycisphaeraceae</taxon>
        <taxon>Poriferisphaera</taxon>
    </lineage>
</organism>
<evidence type="ECO:0000313" key="2">
    <source>
        <dbReference type="Proteomes" id="UP000317369"/>
    </source>
</evidence>
<name>A0A517YPT6_9BACT</name>
<dbReference type="EMBL" id="CP036425">
    <property type="protein sequence ID" value="QDU32239.1"/>
    <property type="molecule type" value="Genomic_DNA"/>
</dbReference>
<gene>
    <name evidence="1" type="ORF">KS4_02700</name>
</gene>
<evidence type="ECO:0000313" key="1">
    <source>
        <dbReference type="EMBL" id="QDU32239.1"/>
    </source>
</evidence>
<dbReference type="AlphaFoldDB" id="A0A517YPT6"/>